<keyword evidence="15" id="KW-1185">Reference proteome</keyword>
<dbReference type="STRING" id="328396.RU93_GL001164"/>
<keyword evidence="8" id="KW-0067">ATP-binding</keyword>
<evidence type="ECO:0000256" key="8">
    <source>
        <dbReference type="ARBA" id="ARBA00022840"/>
    </source>
</evidence>
<dbReference type="RefSeq" id="WP_071874096.1">
    <property type="nucleotide sequence ID" value="NZ_JBHSHF010000012.1"/>
</dbReference>
<dbReference type="Gene3D" id="2.60.200.40">
    <property type="match status" value="1"/>
</dbReference>
<dbReference type="NCBIfam" id="TIGR00147">
    <property type="entry name" value="YegS/Rv2252/BmrU family lipid kinase"/>
    <property type="match status" value="1"/>
</dbReference>
<evidence type="ECO:0000259" key="13">
    <source>
        <dbReference type="PROSITE" id="PS50146"/>
    </source>
</evidence>
<organism evidence="14 15">
    <name type="scientific">Enterococcus aquimarinus</name>
    <dbReference type="NCBI Taxonomy" id="328396"/>
    <lineage>
        <taxon>Bacteria</taxon>
        <taxon>Bacillati</taxon>
        <taxon>Bacillota</taxon>
        <taxon>Bacilli</taxon>
        <taxon>Lactobacillales</taxon>
        <taxon>Enterococcaceae</taxon>
        <taxon>Enterococcus</taxon>
    </lineage>
</organism>
<evidence type="ECO:0000256" key="11">
    <source>
        <dbReference type="ARBA" id="ARBA00023209"/>
    </source>
</evidence>
<keyword evidence="12" id="KW-1208">Phospholipid metabolism</keyword>
<evidence type="ECO:0000256" key="7">
    <source>
        <dbReference type="ARBA" id="ARBA00022777"/>
    </source>
</evidence>
<dbReference type="InterPro" id="IPR017438">
    <property type="entry name" value="ATP-NAD_kinase_N"/>
</dbReference>
<dbReference type="Pfam" id="PF00781">
    <property type="entry name" value="DAGK_cat"/>
    <property type="match status" value="1"/>
</dbReference>
<gene>
    <name evidence="14" type="ORF">RU93_GL001164</name>
</gene>
<evidence type="ECO:0000256" key="6">
    <source>
        <dbReference type="ARBA" id="ARBA00022741"/>
    </source>
</evidence>
<protein>
    <submittedName>
        <fullName evidence="14">YegS BmrU family lipid kinase</fullName>
    </submittedName>
</protein>
<keyword evidence="6" id="KW-0547">Nucleotide-binding</keyword>
<sequence>MKDVVLIVNPSSGQEKAKTYEKKAVAKLESLFDKVTVKYTEKSGDATRFATEAAQNQCDSVIVMGGDGTVNEGISGLAEQDYRPTFGFFPLGTVNDLARALSLSLDPEEAIANFSLDHTTTLDIGKINDAYFMNVVAIGSIPTALNDVESEEKTKLGKMAYFVSGLKQLANTKTYNFQVVLDGVDKKMTTSTMIIGLTNSIGGFEQLLPDAKVNDGLLHLIYLKDQNVLDTVKSIPDLIKGVRDTTENLVYHPFKQAVITLEGEEELVTNIDGDEGERLPLEVTVLPSHLTVYGG</sequence>
<evidence type="ECO:0000256" key="1">
    <source>
        <dbReference type="ARBA" id="ARBA00001946"/>
    </source>
</evidence>
<dbReference type="GO" id="GO:0005886">
    <property type="term" value="C:plasma membrane"/>
    <property type="evidence" value="ECO:0007669"/>
    <property type="project" value="TreeGrafter"/>
</dbReference>
<dbReference type="InterPro" id="IPR005218">
    <property type="entry name" value="Diacylglycerol/lipid_kinase"/>
</dbReference>
<dbReference type="SMART" id="SM00046">
    <property type="entry name" value="DAGKc"/>
    <property type="match status" value="1"/>
</dbReference>
<dbReference type="OrthoDB" id="142078at2"/>
<keyword evidence="9" id="KW-0460">Magnesium</keyword>
<comment type="cofactor">
    <cofactor evidence="1">
        <name>Mg(2+)</name>
        <dbReference type="ChEBI" id="CHEBI:18420"/>
    </cofactor>
</comment>
<name>A0A1L8QWP9_9ENTE</name>
<dbReference type="InterPro" id="IPR016064">
    <property type="entry name" value="NAD/diacylglycerol_kinase_sf"/>
</dbReference>
<dbReference type="GO" id="GO:0005524">
    <property type="term" value="F:ATP binding"/>
    <property type="evidence" value="ECO:0007669"/>
    <property type="project" value="UniProtKB-KW"/>
</dbReference>
<evidence type="ECO:0000313" key="15">
    <source>
        <dbReference type="Proteomes" id="UP000182149"/>
    </source>
</evidence>
<keyword evidence="7 14" id="KW-0418">Kinase</keyword>
<evidence type="ECO:0000256" key="12">
    <source>
        <dbReference type="ARBA" id="ARBA00023264"/>
    </source>
</evidence>
<dbReference type="InterPro" id="IPR001206">
    <property type="entry name" value="Diacylglycerol_kinase_cat_dom"/>
</dbReference>
<dbReference type="PANTHER" id="PTHR12358">
    <property type="entry name" value="SPHINGOSINE KINASE"/>
    <property type="match status" value="1"/>
</dbReference>
<dbReference type="Gene3D" id="3.40.50.10330">
    <property type="entry name" value="Probable inorganic polyphosphate/atp-NAD kinase, domain 1"/>
    <property type="match status" value="1"/>
</dbReference>
<comment type="similarity">
    <text evidence="2">Belongs to the diacylglycerol/lipid kinase family.</text>
</comment>
<dbReference type="GO" id="GO:0046872">
    <property type="term" value="F:metal ion binding"/>
    <property type="evidence" value="ECO:0007669"/>
    <property type="project" value="UniProtKB-KW"/>
</dbReference>
<evidence type="ECO:0000256" key="4">
    <source>
        <dbReference type="ARBA" id="ARBA00022679"/>
    </source>
</evidence>
<keyword evidence="4" id="KW-0808">Transferase</keyword>
<proteinExistence type="inferred from homology"/>
<dbReference type="SUPFAM" id="SSF111331">
    <property type="entry name" value="NAD kinase/diacylglycerol kinase-like"/>
    <property type="match status" value="1"/>
</dbReference>
<evidence type="ECO:0000256" key="10">
    <source>
        <dbReference type="ARBA" id="ARBA00023098"/>
    </source>
</evidence>
<dbReference type="InterPro" id="IPR045540">
    <property type="entry name" value="YegS/DAGK_C"/>
</dbReference>
<dbReference type="InterPro" id="IPR050187">
    <property type="entry name" value="Lipid_Phosphate_FormReg"/>
</dbReference>
<dbReference type="AlphaFoldDB" id="A0A1L8QWP9"/>
<dbReference type="PANTHER" id="PTHR12358:SF106">
    <property type="entry name" value="LIPID KINASE YEGS"/>
    <property type="match status" value="1"/>
</dbReference>
<keyword evidence="3" id="KW-0444">Lipid biosynthesis</keyword>
<evidence type="ECO:0000256" key="5">
    <source>
        <dbReference type="ARBA" id="ARBA00022723"/>
    </source>
</evidence>
<evidence type="ECO:0000256" key="9">
    <source>
        <dbReference type="ARBA" id="ARBA00022842"/>
    </source>
</evidence>
<dbReference type="Proteomes" id="UP000182149">
    <property type="component" value="Unassembled WGS sequence"/>
</dbReference>
<dbReference type="GO" id="GO:0004143">
    <property type="term" value="F:ATP-dependent diacylglycerol kinase activity"/>
    <property type="evidence" value="ECO:0007669"/>
    <property type="project" value="TreeGrafter"/>
</dbReference>
<dbReference type="Pfam" id="PF19279">
    <property type="entry name" value="YegS_C"/>
    <property type="match status" value="1"/>
</dbReference>
<keyword evidence="10" id="KW-0443">Lipid metabolism</keyword>
<evidence type="ECO:0000313" key="14">
    <source>
        <dbReference type="EMBL" id="OJG11931.1"/>
    </source>
</evidence>
<reference evidence="14 15" key="1">
    <citation type="submission" date="2014-12" db="EMBL/GenBank/DDBJ databases">
        <title>Draft genome sequences of 29 type strains of Enterococci.</title>
        <authorList>
            <person name="Zhong Z."/>
            <person name="Sun Z."/>
            <person name="Liu W."/>
            <person name="Zhang W."/>
            <person name="Zhang H."/>
        </authorList>
    </citation>
    <scope>NUCLEOTIDE SEQUENCE [LARGE SCALE GENOMIC DNA]</scope>
    <source>
        <strain evidence="14 15">DSM 17690</strain>
    </source>
</reference>
<feature type="domain" description="DAGKc" evidence="13">
    <location>
        <begin position="1"/>
        <end position="131"/>
    </location>
</feature>
<keyword evidence="11" id="KW-0594">Phospholipid biosynthesis</keyword>
<evidence type="ECO:0000256" key="3">
    <source>
        <dbReference type="ARBA" id="ARBA00022516"/>
    </source>
</evidence>
<dbReference type="GO" id="GO:0008654">
    <property type="term" value="P:phospholipid biosynthetic process"/>
    <property type="evidence" value="ECO:0007669"/>
    <property type="project" value="UniProtKB-KW"/>
</dbReference>
<accession>A0A1L8QWP9</accession>
<comment type="caution">
    <text evidence="14">The sequence shown here is derived from an EMBL/GenBank/DDBJ whole genome shotgun (WGS) entry which is preliminary data.</text>
</comment>
<evidence type="ECO:0000256" key="2">
    <source>
        <dbReference type="ARBA" id="ARBA00005983"/>
    </source>
</evidence>
<dbReference type="EMBL" id="JXKD01000002">
    <property type="protein sequence ID" value="OJG11931.1"/>
    <property type="molecule type" value="Genomic_DNA"/>
</dbReference>
<keyword evidence="5" id="KW-0479">Metal-binding</keyword>
<dbReference type="PROSITE" id="PS50146">
    <property type="entry name" value="DAGK"/>
    <property type="match status" value="1"/>
</dbReference>